<comment type="caution">
    <text evidence="2">The sequence shown here is derived from an EMBL/GenBank/DDBJ whole genome shotgun (WGS) entry which is preliminary data.</text>
</comment>
<organism evidence="2 3">
    <name type="scientific">Peronospora matthiolae</name>
    <dbReference type="NCBI Taxonomy" id="2874970"/>
    <lineage>
        <taxon>Eukaryota</taxon>
        <taxon>Sar</taxon>
        <taxon>Stramenopiles</taxon>
        <taxon>Oomycota</taxon>
        <taxon>Peronosporomycetes</taxon>
        <taxon>Peronosporales</taxon>
        <taxon>Peronosporaceae</taxon>
        <taxon>Peronospora</taxon>
    </lineage>
</organism>
<evidence type="ECO:0000313" key="3">
    <source>
        <dbReference type="Proteomes" id="UP001162060"/>
    </source>
</evidence>
<proteinExistence type="predicted"/>
<accession>A0AAV1UBW6</accession>
<name>A0AAV1UBW6_9STRA</name>
<protein>
    <submittedName>
        <fullName evidence="2">Uncharacterized protein</fullName>
    </submittedName>
</protein>
<evidence type="ECO:0000256" key="1">
    <source>
        <dbReference type="SAM" id="MobiDB-lite"/>
    </source>
</evidence>
<feature type="compositionally biased region" description="Low complexity" evidence="1">
    <location>
        <begin position="17"/>
        <end position="31"/>
    </location>
</feature>
<feature type="compositionally biased region" description="Basic and acidic residues" evidence="1">
    <location>
        <begin position="1"/>
        <end position="16"/>
    </location>
</feature>
<dbReference type="Proteomes" id="UP001162060">
    <property type="component" value="Unassembled WGS sequence"/>
</dbReference>
<dbReference type="EMBL" id="CAKLBY020000172">
    <property type="protein sequence ID" value="CAK7931117.1"/>
    <property type="molecule type" value="Genomic_DNA"/>
</dbReference>
<dbReference type="AlphaFoldDB" id="A0AAV1UBW6"/>
<reference evidence="2" key="1">
    <citation type="submission" date="2024-01" db="EMBL/GenBank/DDBJ databases">
        <authorList>
            <person name="Webb A."/>
        </authorList>
    </citation>
    <scope>NUCLEOTIDE SEQUENCE</scope>
    <source>
        <strain evidence="2">Pm1</strain>
    </source>
</reference>
<feature type="region of interest" description="Disordered" evidence="1">
    <location>
        <begin position="1"/>
        <end position="31"/>
    </location>
</feature>
<gene>
    <name evidence="2" type="ORF">PM001_LOCUS16267</name>
</gene>
<evidence type="ECO:0000313" key="2">
    <source>
        <dbReference type="EMBL" id="CAK7931117.1"/>
    </source>
</evidence>
<sequence length="138" mass="14560">MFLRQPPDRGTSDHQTSDTPTSTAASPAVSDTSTLPWTEYKSLAVATLACTGGDSGGISNSTLPLGPPPILTPDVDQVSDNVPASDLSDPILLPSNRIEASSLVDRATMDAAIESIFFCLYLQQTVVDRYQSMESALA</sequence>